<feature type="domain" description="Alpha-2-macroglobulin" evidence="2">
    <location>
        <begin position="729"/>
        <end position="819"/>
    </location>
</feature>
<dbReference type="PANTHER" id="PTHR11412:SF166">
    <property type="entry name" value="NTR DOMAIN-CONTAINING PROTEIN"/>
    <property type="match status" value="1"/>
</dbReference>
<dbReference type="Pfam" id="PF01835">
    <property type="entry name" value="MG2"/>
    <property type="match status" value="1"/>
</dbReference>
<dbReference type="Pfam" id="PF17789">
    <property type="entry name" value="MG4"/>
    <property type="match status" value="1"/>
</dbReference>
<dbReference type="InterPro" id="IPR011625">
    <property type="entry name" value="A2M_N_BRD"/>
</dbReference>
<reference evidence="3 4" key="1">
    <citation type="journal article" date="2013" name="Nature">
        <title>Insights into bilaterian evolution from three spiralian genomes.</title>
        <authorList>
            <person name="Simakov O."/>
            <person name="Marletaz F."/>
            <person name="Cho S.J."/>
            <person name="Edsinger-Gonzales E."/>
            <person name="Havlak P."/>
            <person name="Hellsten U."/>
            <person name="Kuo D.H."/>
            <person name="Larsson T."/>
            <person name="Lv J."/>
            <person name="Arendt D."/>
            <person name="Savage R."/>
            <person name="Osoegawa K."/>
            <person name="de Jong P."/>
            <person name="Grimwood J."/>
            <person name="Chapman J.A."/>
            <person name="Shapiro H."/>
            <person name="Aerts A."/>
            <person name="Otillar R.P."/>
            <person name="Terry A.Y."/>
            <person name="Boore J.L."/>
            <person name="Grigoriev I.V."/>
            <person name="Lindberg D.R."/>
            <person name="Seaver E.C."/>
            <person name="Weisblat D.A."/>
            <person name="Putnam N.H."/>
            <person name="Rokhsar D.S."/>
        </authorList>
    </citation>
    <scope>NUCLEOTIDE SEQUENCE [LARGE SCALE GENOMIC DNA]</scope>
</reference>
<dbReference type="InterPro" id="IPR050473">
    <property type="entry name" value="A2M/Complement_sys"/>
</dbReference>
<dbReference type="Gene3D" id="6.20.50.160">
    <property type="match status" value="1"/>
</dbReference>
<name>V4B5L5_LOTGI</name>
<dbReference type="PANTHER" id="PTHR11412">
    <property type="entry name" value="MACROGLOBULIN / COMPLEMENT"/>
    <property type="match status" value="1"/>
</dbReference>
<evidence type="ECO:0000259" key="2">
    <source>
        <dbReference type="SMART" id="SM01360"/>
    </source>
</evidence>
<dbReference type="GeneID" id="20233368"/>
<dbReference type="STRING" id="225164.V4B5L5"/>
<accession>V4B5L5</accession>
<proteinExistence type="predicted"/>
<dbReference type="Gene3D" id="2.20.130.20">
    <property type="match status" value="1"/>
</dbReference>
<dbReference type="Pfam" id="PF17790">
    <property type="entry name" value="MG1"/>
    <property type="match status" value="1"/>
</dbReference>
<dbReference type="Proteomes" id="UP000030746">
    <property type="component" value="Unassembled WGS sequence"/>
</dbReference>
<feature type="domain" description="Alpha-2-macroglobulin bait region" evidence="1">
    <location>
        <begin position="443"/>
        <end position="584"/>
    </location>
</feature>
<dbReference type="KEGG" id="lgi:LOTGIDRAFT_132948"/>
<protein>
    <recommendedName>
        <fullName evidence="5">Anaphylatoxin-like domain-containing protein</fullName>
    </recommendedName>
</protein>
<organism evidence="3 4">
    <name type="scientific">Lottia gigantea</name>
    <name type="common">Giant owl limpet</name>
    <dbReference type="NCBI Taxonomy" id="225164"/>
    <lineage>
        <taxon>Eukaryota</taxon>
        <taxon>Metazoa</taxon>
        <taxon>Spiralia</taxon>
        <taxon>Lophotrochozoa</taxon>
        <taxon>Mollusca</taxon>
        <taxon>Gastropoda</taxon>
        <taxon>Patellogastropoda</taxon>
        <taxon>Lottioidea</taxon>
        <taxon>Lottiidae</taxon>
        <taxon>Lottia</taxon>
    </lineage>
</organism>
<gene>
    <name evidence="3" type="ORF">LOTGIDRAFT_132948</name>
</gene>
<evidence type="ECO:0000313" key="4">
    <source>
        <dbReference type="Proteomes" id="UP000030746"/>
    </source>
</evidence>
<dbReference type="Pfam" id="PF00207">
    <property type="entry name" value="A2M"/>
    <property type="match status" value="1"/>
</dbReference>
<keyword evidence="4" id="KW-1185">Reference proteome</keyword>
<dbReference type="OMA" id="HMVPTAR"/>
<dbReference type="EMBL" id="KB203598">
    <property type="protein sequence ID" value="ESO83809.1"/>
    <property type="molecule type" value="Genomic_DNA"/>
</dbReference>
<dbReference type="CTD" id="20233368"/>
<dbReference type="OrthoDB" id="6359008at2759"/>
<dbReference type="InterPro" id="IPR013783">
    <property type="entry name" value="Ig-like_fold"/>
</dbReference>
<dbReference type="GO" id="GO:0004866">
    <property type="term" value="F:endopeptidase inhibitor activity"/>
    <property type="evidence" value="ECO:0007669"/>
    <property type="project" value="InterPro"/>
</dbReference>
<dbReference type="SMART" id="SM01360">
    <property type="entry name" value="A2M"/>
    <property type="match status" value="1"/>
</dbReference>
<dbReference type="Pfam" id="PF17791">
    <property type="entry name" value="MG3"/>
    <property type="match status" value="1"/>
</dbReference>
<dbReference type="Gene3D" id="2.60.40.10">
    <property type="entry name" value="Immunoglobulins"/>
    <property type="match status" value="2"/>
</dbReference>
<dbReference type="SMART" id="SM01359">
    <property type="entry name" value="A2M_N_2"/>
    <property type="match status" value="1"/>
</dbReference>
<dbReference type="InterPro" id="IPR041555">
    <property type="entry name" value="MG3"/>
</dbReference>
<dbReference type="Gene3D" id="2.60.40.1940">
    <property type="match status" value="1"/>
</dbReference>
<evidence type="ECO:0000313" key="3">
    <source>
        <dbReference type="EMBL" id="ESO83809.1"/>
    </source>
</evidence>
<dbReference type="RefSeq" id="XP_009065588.1">
    <property type="nucleotide sequence ID" value="XM_009067340.1"/>
</dbReference>
<dbReference type="HOGENOM" id="CLU_001634_7_0_1"/>
<evidence type="ECO:0000259" key="1">
    <source>
        <dbReference type="SMART" id="SM01359"/>
    </source>
</evidence>
<dbReference type="InterPro" id="IPR041425">
    <property type="entry name" value="C3/4/5_MG1"/>
</dbReference>
<dbReference type="Gene3D" id="2.60.40.1930">
    <property type="match status" value="3"/>
</dbReference>
<feature type="non-terminal residue" evidence="3">
    <location>
        <position position="1"/>
    </location>
</feature>
<dbReference type="Pfam" id="PF07703">
    <property type="entry name" value="A2M_BRD"/>
    <property type="match status" value="1"/>
</dbReference>
<evidence type="ECO:0008006" key="5">
    <source>
        <dbReference type="Google" id="ProtNLM"/>
    </source>
</evidence>
<sequence length="937" mass="105519">PVFFVVAPNVLKVNVEELITVTTFGDVEQLEMQIYLQDFPEQKHNFSHRQITVRNDEITNVTVKLSVEDAMSLEATAHYIYLVAESSSPNTPFKQTTKLLLDYHPGYIFIQSDKPIYTPGQKVNVRVIALDENTRPVDWPVQVDIVNPDEVTVSRSKKEGTVAFHLEELEIPDYPVFGNYTVTASFANGVKTSSSIRFEVREYVLPHFTVLFDVEDEYQVILPDHKEIKANLNARYVFGKPVRGHITISYGLVWHGHTFILGRQRNIQVNRLVIYITIKIEDIRVASQSMWFPNGGRLFLEAAVTEEASGRVEHAVDQSIVFAKSPYILKFTRCSRYFKPGLPYVIHVDAIRSNGQPARHLPVIIEGKGEVKEETVIITPLMADDEKLETDADGRLATELLLPAGIKTLAIIIRTKIPDLPEVNQTESYFAAVPYYSPSDTYMSVRALPTVMVSIIIIIIIIIRDSHNMFILQVIAKGRIVHHTRTRALAGQRTNFYIPVTSDMSPSARILTFSLRGTGSGCEVVADATWLDIEEQCANEVRGILKTDNDGFLYKPGDEMTITVEAKPDTTVGLLAVDKSVYILKNKRLSREKLFTSIREHDRGCGYGGGSNSAYVFQGAGLSIITNADMKTETRSSEGCPDKAVRRRRSTGFEEINPDLNRCFNAAKFVYESTNSTVCADEFYKCCKYKTQGDDAGEGTADDDAVNLIFNEEEFLIDDIPLRSNFPESWLFEDFYLREEGTKEISVTLPDSITTWMVQGITLSKQHGFCVSKPHNITVFSNFFVFLDLPYSAVRLEQLEVRVTIYNYMSRDLSARLFMQSVEGVCYSGEPGENSEMAHVDIPPNDAASVSFPIIPLELGLFPIRVYAYSTWGNDAVEKILYVEVSNIIVILQIRFTIIGVKIIRKLGPLTTFITSNRSFHNTIFSSLITNNLFADH</sequence>
<dbReference type="InterPro" id="IPR002890">
    <property type="entry name" value="MG2"/>
</dbReference>
<dbReference type="AlphaFoldDB" id="V4B5L5"/>
<dbReference type="InterPro" id="IPR001599">
    <property type="entry name" value="Macroglobln_a2"/>
</dbReference>
<dbReference type="InterPro" id="IPR040839">
    <property type="entry name" value="MG4"/>
</dbReference>